<dbReference type="Proteomes" id="UP000694864">
    <property type="component" value="Chromosome 15"/>
</dbReference>
<evidence type="ECO:0000256" key="1">
    <source>
        <dbReference type="SAM" id="MobiDB-lite"/>
    </source>
</evidence>
<feature type="compositionally biased region" description="Low complexity" evidence="1">
    <location>
        <begin position="10"/>
        <end position="30"/>
    </location>
</feature>
<gene>
    <name evidence="3" type="primary">LOC104746375</name>
</gene>
<keyword evidence="2" id="KW-1185">Reference proteome</keyword>
<dbReference type="GeneID" id="104746375"/>
<organism evidence="2 3">
    <name type="scientific">Camelina sativa</name>
    <name type="common">False flax</name>
    <name type="synonym">Myagrum sativum</name>
    <dbReference type="NCBI Taxonomy" id="90675"/>
    <lineage>
        <taxon>Eukaryota</taxon>
        <taxon>Viridiplantae</taxon>
        <taxon>Streptophyta</taxon>
        <taxon>Embryophyta</taxon>
        <taxon>Tracheophyta</taxon>
        <taxon>Spermatophyta</taxon>
        <taxon>Magnoliopsida</taxon>
        <taxon>eudicotyledons</taxon>
        <taxon>Gunneridae</taxon>
        <taxon>Pentapetalae</taxon>
        <taxon>rosids</taxon>
        <taxon>malvids</taxon>
        <taxon>Brassicales</taxon>
        <taxon>Brassicaceae</taxon>
        <taxon>Camelineae</taxon>
        <taxon>Camelina</taxon>
    </lineage>
</organism>
<protein>
    <submittedName>
        <fullName evidence="3">Uncharacterized protein LOC104746375</fullName>
    </submittedName>
</protein>
<evidence type="ECO:0000313" key="2">
    <source>
        <dbReference type="Proteomes" id="UP000694864"/>
    </source>
</evidence>
<reference evidence="3" key="2">
    <citation type="submission" date="2025-08" db="UniProtKB">
        <authorList>
            <consortium name="RefSeq"/>
        </authorList>
    </citation>
    <scope>IDENTIFICATION</scope>
    <source>
        <tissue evidence="3">Leaf</tissue>
    </source>
</reference>
<evidence type="ECO:0000313" key="3">
    <source>
        <dbReference type="RefSeq" id="XP_010466137.1"/>
    </source>
</evidence>
<feature type="compositionally biased region" description="Acidic residues" evidence="1">
    <location>
        <begin position="31"/>
        <end position="56"/>
    </location>
</feature>
<proteinExistence type="predicted"/>
<dbReference type="RefSeq" id="XP_010466137.1">
    <property type="nucleotide sequence ID" value="XM_010467835.1"/>
</dbReference>
<accession>A0ABM0W5W9</accession>
<name>A0ABM0W5W9_CAMSA</name>
<sequence length="186" mass="21422">MDISDEDSADSSYASGESIRSSVGENSLDSLESEEDDDMYDDSTDNSEESSDEENILDQTSSMIRDMIHDMYREMVHDMYHDMLHDIHDMYNDLTKDLDGARIPSFSALQSSKKQLFERPDDKTTVLNTMMVLNNLSGVRMWSPLYLASMRHIQADVTHREAFLAFSDPEDKVCYLEYKTGKKRDE</sequence>
<reference evidence="2" key="1">
    <citation type="journal article" date="2014" name="Nat. Commun.">
        <title>The emerging biofuel crop Camelina sativa retains a highly undifferentiated hexaploid genome structure.</title>
        <authorList>
            <person name="Kagale S."/>
            <person name="Koh C."/>
            <person name="Nixon J."/>
            <person name="Bollina V."/>
            <person name="Clarke W.E."/>
            <person name="Tuteja R."/>
            <person name="Spillane C."/>
            <person name="Robinson S.J."/>
            <person name="Links M.G."/>
            <person name="Clarke C."/>
            <person name="Higgins E.E."/>
            <person name="Huebert T."/>
            <person name="Sharpe A.G."/>
            <person name="Parkin I.A."/>
        </authorList>
    </citation>
    <scope>NUCLEOTIDE SEQUENCE [LARGE SCALE GENOMIC DNA]</scope>
    <source>
        <strain evidence="2">cv. DH55</strain>
    </source>
</reference>
<feature type="region of interest" description="Disordered" evidence="1">
    <location>
        <begin position="1"/>
        <end position="59"/>
    </location>
</feature>